<dbReference type="Proteomes" id="UP000008808">
    <property type="component" value="Chromosome"/>
</dbReference>
<dbReference type="KEGG" id="eli:ELI_11595"/>
<keyword evidence="2" id="KW-1185">Reference proteome</keyword>
<evidence type="ECO:0000313" key="2">
    <source>
        <dbReference type="Proteomes" id="UP000008808"/>
    </source>
</evidence>
<protein>
    <submittedName>
        <fullName evidence="1">Uncharacterized protein</fullName>
    </submittedName>
</protein>
<evidence type="ECO:0000313" key="1">
    <source>
        <dbReference type="EMBL" id="ABC64411.1"/>
    </source>
</evidence>
<proteinExistence type="predicted"/>
<dbReference type="EMBL" id="CP000157">
    <property type="protein sequence ID" value="ABC64411.1"/>
    <property type="molecule type" value="Genomic_DNA"/>
</dbReference>
<organism evidence="1 2">
    <name type="scientific">Erythrobacter litoralis (strain HTCC2594)</name>
    <dbReference type="NCBI Taxonomy" id="314225"/>
    <lineage>
        <taxon>Bacteria</taxon>
        <taxon>Pseudomonadati</taxon>
        <taxon>Pseudomonadota</taxon>
        <taxon>Alphaproteobacteria</taxon>
        <taxon>Sphingomonadales</taxon>
        <taxon>Erythrobacteraceae</taxon>
        <taxon>Erythrobacter/Porphyrobacter group</taxon>
        <taxon>Erythrobacter</taxon>
    </lineage>
</organism>
<dbReference type="AlphaFoldDB" id="Q2N7D0"/>
<reference evidence="2" key="1">
    <citation type="journal article" date="2009" name="J. Bacteriol.">
        <title>Complete genome sequence of Erythrobacter litoralis HTCC2594.</title>
        <authorList>
            <person name="Oh H.M."/>
            <person name="Giovannoni S.J."/>
            <person name="Ferriera S."/>
            <person name="Johnson J."/>
            <person name="Cho J.C."/>
        </authorList>
    </citation>
    <scope>NUCLEOTIDE SEQUENCE [LARGE SCALE GENOMIC DNA]</scope>
    <source>
        <strain evidence="2">HTCC2594</strain>
    </source>
</reference>
<dbReference type="HOGENOM" id="CLU_833521_0_0_5"/>
<dbReference type="STRING" id="314225.ELI_11595"/>
<accession>Q2N7D0</accession>
<sequence length="333" mass="36928">MMATKYLPINYRHSAVSGEGSFEAALRECLNKAVNGNQKLSEAPTERVMILGQEGRELLLNEFADVTDGMAGIICEVVPGLLQPVLRRNEQQKQLTTNTLATLFELMEQEAGEKQDFIQGLCYFFVRHDHLLFVNVKGFRKRDVELFFEWLLQKLVGRSIALSAVLDRAETGDDIGRVSKFRIRGSSSNSKGVALNVGKEVKTRIGARTVAWSKAEAVVQAVVPAESFEKLMDSMGDKNRLVADVQWSVAGPRDKKVKEALQDVVTELADMDDGIVGIAGKDGEIKDGGVILGAKRPFDVAEEKNILIDFDHATDTLVSEYVRWVEDKKIVVE</sequence>
<gene>
    <name evidence="1" type="ordered locus">ELI_11595</name>
</gene>
<name>Q2N7D0_ERYLH</name>
<dbReference type="eggNOG" id="ENOG50342S6">
    <property type="taxonomic scope" value="Bacteria"/>
</dbReference>